<evidence type="ECO:0000313" key="14">
    <source>
        <dbReference type="Proteomes" id="UP000824998"/>
    </source>
</evidence>
<reference evidence="13" key="1">
    <citation type="journal article" date="2021" name="IMA Fungus">
        <title>Genomic characterization of three marine fungi, including Emericellopsis atlantica sp. nov. with signatures of a generalist lifestyle and marine biomass degradation.</title>
        <authorList>
            <person name="Hagestad O.C."/>
            <person name="Hou L."/>
            <person name="Andersen J.H."/>
            <person name="Hansen E.H."/>
            <person name="Altermark B."/>
            <person name="Li C."/>
            <person name="Kuhnert E."/>
            <person name="Cox R.J."/>
            <person name="Crous P.W."/>
            <person name="Spatafora J.W."/>
            <person name="Lail K."/>
            <person name="Amirebrahimi M."/>
            <person name="Lipzen A."/>
            <person name="Pangilinan J."/>
            <person name="Andreopoulos W."/>
            <person name="Hayes R.D."/>
            <person name="Ng V."/>
            <person name="Grigoriev I.V."/>
            <person name="Jackson S.A."/>
            <person name="Sutton T.D.S."/>
            <person name="Dobson A.D.W."/>
            <person name="Rama T."/>
        </authorList>
    </citation>
    <scope>NUCLEOTIDE SEQUENCE</scope>
    <source>
        <strain evidence="13">TRa018bII</strain>
    </source>
</reference>
<comment type="caution">
    <text evidence="9">Lacks conserved residue(s) required for the propagation of feature annotation.</text>
</comment>
<dbReference type="GO" id="GO:0046872">
    <property type="term" value="F:metal ion binding"/>
    <property type="evidence" value="ECO:0007669"/>
    <property type="project" value="UniProtKB-UniRule"/>
</dbReference>
<dbReference type="PROSITE" id="PS52012">
    <property type="entry name" value="CFEM"/>
    <property type="match status" value="1"/>
</dbReference>
<accession>A0A9P7YQI6</accession>
<evidence type="ECO:0000256" key="10">
    <source>
        <dbReference type="SAM" id="MobiDB-lite"/>
    </source>
</evidence>
<evidence type="ECO:0000256" key="2">
    <source>
        <dbReference type="ARBA" id="ARBA00004613"/>
    </source>
</evidence>
<evidence type="ECO:0000259" key="12">
    <source>
        <dbReference type="PROSITE" id="PS52012"/>
    </source>
</evidence>
<organism evidence="13 14">
    <name type="scientific">Amylocarpus encephaloides</name>
    <dbReference type="NCBI Taxonomy" id="45428"/>
    <lineage>
        <taxon>Eukaryota</taxon>
        <taxon>Fungi</taxon>
        <taxon>Dikarya</taxon>
        <taxon>Ascomycota</taxon>
        <taxon>Pezizomycotina</taxon>
        <taxon>Leotiomycetes</taxon>
        <taxon>Helotiales</taxon>
        <taxon>Helotiales incertae sedis</taxon>
        <taxon>Amylocarpus</taxon>
    </lineage>
</organism>
<keyword evidence="5" id="KW-0336">GPI-anchor</keyword>
<comment type="similarity">
    <text evidence="3">Belongs to the RBT5 family.</text>
</comment>
<dbReference type="EMBL" id="MU251387">
    <property type="protein sequence ID" value="KAG9237425.1"/>
    <property type="molecule type" value="Genomic_DNA"/>
</dbReference>
<evidence type="ECO:0000256" key="4">
    <source>
        <dbReference type="ARBA" id="ARBA00022525"/>
    </source>
</evidence>
<keyword evidence="5" id="KW-0325">Glycoprotein</keyword>
<evidence type="ECO:0000256" key="5">
    <source>
        <dbReference type="ARBA" id="ARBA00022622"/>
    </source>
</evidence>
<protein>
    <recommendedName>
        <fullName evidence="12">CFEM domain-containing protein</fullName>
    </recommendedName>
</protein>
<keyword evidence="14" id="KW-1185">Reference proteome</keyword>
<evidence type="ECO:0000256" key="3">
    <source>
        <dbReference type="ARBA" id="ARBA00010031"/>
    </source>
</evidence>
<dbReference type="Proteomes" id="UP000824998">
    <property type="component" value="Unassembled WGS sequence"/>
</dbReference>
<feature type="signal peptide" evidence="11">
    <location>
        <begin position="1"/>
        <end position="20"/>
    </location>
</feature>
<proteinExistence type="inferred from homology"/>
<comment type="caution">
    <text evidence="13">The sequence shown here is derived from an EMBL/GenBank/DDBJ whole genome shotgun (WGS) entry which is preliminary data.</text>
</comment>
<evidence type="ECO:0000256" key="8">
    <source>
        <dbReference type="ARBA" id="ARBA00023288"/>
    </source>
</evidence>
<feature type="binding site" description="axial binding residue" evidence="9">
    <location>
        <position position="47"/>
    </location>
    <ligand>
        <name>heme</name>
        <dbReference type="ChEBI" id="CHEBI:30413"/>
    </ligand>
    <ligandPart>
        <name>Fe</name>
        <dbReference type="ChEBI" id="CHEBI:18248"/>
    </ligandPart>
</feature>
<feature type="disulfide bond" evidence="9">
    <location>
        <begin position="43"/>
        <end position="50"/>
    </location>
</feature>
<keyword evidence="7 9" id="KW-1015">Disulfide bond</keyword>
<evidence type="ECO:0000256" key="7">
    <source>
        <dbReference type="ARBA" id="ARBA00023157"/>
    </source>
</evidence>
<sequence>MKFLALTTVVALAMAIPAFAQTVADLPQCAQGPILDAFSSSGCQLTDVKCFCEAKTSIASLVAKLPTVCNPSELQITTDFANKLCLASGVTLSLTNPAASSTTAPTSASTAAPAVTTSAASGSPRSNETTTSASTRAPSATSAGSASTSSEAAGSGAEASVKKVGMGAFVGALALGLAAL</sequence>
<feature type="domain" description="CFEM" evidence="12">
    <location>
        <begin position="1"/>
        <end position="112"/>
    </location>
</feature>
<evidence type="ECO:0000256" key="6">
    <source>
        <dbReference type="ARBA" id="ARBA00022729"/>
    </source>
</evidence>
<dbReference type="Pfam" id="PF05730">
    <property type="entry name" value="CFEM"/>
    <property type="match status" value="1"/>
</dbReference>
<keyword evidence="8" id="KW-0449">Lipoprotein</keyword>
<dbReference type="OrthoDB" id="3065412at2759"/>
<evidence type="ECO:0000256" key="9">
    <source>
        <dbReference type="PROSITE-ProRule" id="PRU01356"/>
    </source>
</evidence>
<name>A0A9P7YQI6_9HELO</name>
<gene>
    <name evidence="13" type="ORF">BJ875DRAFT_481349</name>
</gene>
<keyword evidence="5" id="KW-0472">Membrane</keyword>
<dbReference type="GO" id="GO:0005576">
    <property type="term" value="C:extracellular region"/>
    <property type="evidence" value="ECO:0007669"/>
    <property type="project" value="UniProtKB-SubCell"/>
</dbReference>
<feature type="chain" id="PRO_5040251144" description="CFEM domain-containing protein" evidence="11">
    <location>
        <begin position="21"/>
        <end position="180"/>
    </location>
</feature>
<feature type="disulfide bond" evidence="9">
    <location>
        <begin position="52"/>
        <end position="85"/>
    </location>
</feature>
<feature type="disulfide bond" evidence="9">
    <location>
        <begin position="29"/>
        <end position="69"/>
    </location>
</feature>
<dbReference type="AlphaFoldDB" id="A0A9P7YQI6"/>
<comment type="subcellular location">
    <subcellularLocation>
        <location evidence="1">Membrane</location>
        <topology evidence="1">Lipid-anchor</topology>
        <topology evidence="1">GPI-anchor</topology>
    </subcellularLocation>
    <subcellularLocation>
        <location evidence="2">Secreted</location>
    </subcellularLocation>
</comment>
<keyword evidence="4" id="KW-0964">Secreted</keyword>
<evidence type="ECO:0000256" key="11">
    <source>
        <dbReference type="SAM" id="SignalP"/>
    </source>
</evidence>
<feature type="region of interest" description="Disordered" evidence="10">
    <location>
        <begin position="101"/>
        <end position="152"/>
    </location>
</feature>
<keyword evidence="9" id="KW-0408">Iron</keyword>
<dbReference type="InterPro" id="IPR008427">
    <property type="entry name" value="Extracellular_membr_CFEM_dom"/>
</dbReference>
<dbReference type="GO" id="GO:0098552">
    <property type="term" value="C:side of membrane"/>
    <property type="evidence" value="ECO:0007669"/>
    <property type="project" value="UniProtKB-KW"/>
</dbReference>
<keyword evidence="9" id="KW-0479">Metal-binding</keyword>
<evidence type="ECO:0000256" key="1">
    <source>
        <dbReference type="ARBA" id="ARBA00004589"/>
    </source>
</evidence>
<keyword evidence="9" id="KW-0349">Heme</keyword>
<evidence type="ECO:0000313" key="13">
    <source>
        <dbReference type="EMBL" id="KAG9237425.1"/>
    </source>
</evidence>
<keyword evidence="6 11" id="KW-0732">Signal</keyword>